<dbReference type="InterPro" id="IPR027417">
    <property type="entry name" value="P-loop_NTPase"/>
</dbReference>
<dbReference type="GO" id="GO:0006355">
    <property type="term" value="P:regulation of DNA-templated transcription"/>
    <property type="evidence" value="ECO:0007669"/>
    <property type="project" value="InterPro"/>
</dbReference>
<dbReference type="KEGG" id="dpg:DESPIGER_0347"/>
<dbReference type="Gene3D" id="3.30.450.40">
    <property type="match status" value="1"/>
</dbReference>
<dbReference type="Pfam" id="PF25601">
    <property type="entry name" value="AAA_lid_14"/>
    <property type="match status" value="1"/>
</dbReference>
<dbReference type="GO" id="GO:0005524">
    <property type="term" value="F:ATP binding"/>
    <property type="evidence" value="ECO:0007669"/>
    <property type="project" value="UniProtKB-KW"/>
</dbReference>
<keyword evidence="9" id="KW-1185">Reference proteome</keyword>
<accession>A0A1K1LFM0</accession>
<keyword evidence="3" id="KW-0805">Transcription regulation</keyword>
<dbReference type="PANTHER" id="PTHR32071:SF117">
    <property type="entry name" value="PTS-DEPENDENT DIHYDROXYACETONE KINASE OPERON REGULATORY PROTEIN-RELATED"/>
    <property type="match status" value="1"/>
</dbReference>
<dbReference type="InterPro" id="IPR009057">
    <property type="entry name" value="Homeodomain-like_sf"/>
</dbReference>
<dbReference type="InterPro" id="IPR002197">
    <property type="entry name" value="HTH_Fis"/>
</dbReference>
<evidence type="ECO:0000256" key="3">
    <source>
        <dbReference type="ARBA" id="ARBA00023015"/>
    </source>
</evidence>
<dbReference type="SMART" id="SM00065">
    <property type="entry name" value="GAF"/>
    <property type="match status" value="1"/>
</dbReference>
<dbReference type="InterPro" id="IPR003593">
    <property type="entry name" value="AAA+_ATPase"/>
</dbReference>
<dbReference type="SUPFAM" id="SSF46689">
    <property type="entry name" value="Homeodomain-like"/>
    <property type="match status" value="1"/>
</dbReference>
<evidence type="ECO:0000313" key="8">
    <source>
        <dbReference type="EMBL" id="SFV72238.1"/>
    </source>
</evidence>
<feature type="region of interest" description="Disordered" evidence="6">
    <location>
        <begin position="1"/>
        <end position="36"/>
    </location>
</feature>
<reference evidence="9" key="1">
    <citation type="submission" date="2016-10" db="EMBL/GenBank/DDBJ databases">
        <authorList>
            <person name="Wegmann U."/>
        </authorList>
    </citation>
    <scope>NUCLEOTIDE SEQUENCE [LARGE SCALE GENOMIC DNA]</scope>
</reference>
<dbReference type="InterPro" id="IPR025943">
    <property type="entry name" value="Sigma_54_int_dom_ATP-bd_2"/>
</dbReference>
<dbReference type="AlphaFoldDB" id="A0A1K1LFM0"/>
<dbReference type="Gene3D" id="1.10.8.60">
    <property type="match status" value="1"/>
</dbReference>
<dbReference type="CDD" id="cd00009">
    <property type="entry name" value="AAA"/>
    <property type="match status" value="1"/>
</dbReference>
<feature type="domain" description="Sigma-54 factor interaction" evidence="7">
    <location>
        <begin position="230"/>
        <end position="459"/>
    </location>
</feature>
<dbReference type="Pfam" id="PF00158">
    <property type="entry name" value="Sigma54_activat"/>
    <property type="match status" value="1"/>
</dbReference>
<dbReference type="Proteomes" id="UP000186323">
    <property type="component" value="Chromosome I"/>
</dbReference>
<dbReference type="InterPro" id="IPR002078">
    <property type="entry name" value="Sigma_54_int"/>
</dbReference>
<dbReference type="InterPro" id="IPR029016">
    <property type="entry name" value="GAF-like_dom_sf"/>
</dbReference>
<dbReference type="EMBL" id="LT630450">
    <property type="protein sequence ID" value="SFV72238.1"/>
    <property type="molecule type" value="Genomic_DNA"/>
</dbReference>
<dbReference type="PANTHER" id="PTHR32071">
    <property type="entry name" value="TRANSCRIPTIONAL REGULATORY PROTEIN"/>
    <property type="match status" value="1"/>
</dbReference>
<keyword evidence="2" id="KW-0067">ATP-binding</keyword>
<proteinExistence type="predicted"/>
<dbReference type="InterPro" id="IPR025944">
    <property type="entry name" value="Sigma_54_int_dom_CS"/>
</dbReference>
<dbReference type="FunFam" id="3.40.50.300:FF:000006">
    <property type="entry name" value="DNA-binding transcriptional regulator NtrC"/>
    <property type="match status" value="1"/>
</dbReference>
<dbReference type="PROSITE" id="PS50045">
    <property type="entry name" value="SIGMA54_INTERACT_4"/>
    <property type="match status" value="1"/>
</dbReference>
<evidence type="ECO:0000256" key="4">
    <source>
        <dbReference type="ARBA" id="ARBA00023125"/>
    </source>
</evidence>
<dbReference type="PROSITE" id="PS00676">
    <property type="entry name" value="SIGMA54_INTERACT_2"/>
    <property type="match status" value="1"/>
</dbReference>
<dbReference type="SMART" id="SM00382">
    <property type="entry name" value="AAA"/>
    <property type="match status" value="1"/>
</dbReference>
<organism evidence="8 9">
    <name type="scientific">Desulfovibrio piger</name>
    <dbReference type="NCBI Taxonomy" id="901"/>
    <lineage>
        <taxon>Bacteria</taxon>
        <taxon>Pseudomonadati</taxon>
        <taxon>Thermodesulfobacteriota</taxon>
        <taxon>Desulfovibrionia</taxon>
        <taxon>Desulfovibrionales</taxon>
        <taxon>Desulfovibrionaceae</taxon>
        <taxon>Desulfovibrio</taxon>
    </lineage>
</organism>
<keyword evidence="1" id="KW-0547">Nucleotide-binding</keyword>
<keyword evidence="5" id="KW-0804">Transcription</keyword>
<dbReference type="Pfam" id="PF01590">
    <property type="entry name" value="GAF"/>
    <property type="match status" value="1"/>
</dbReference>
<dbReference type="PROSITE" id="PS00688">
    <property type="entry name" value="SIGMA54_INTERACT_3"/>
    <property type="match status" value="1"/>
</dbReference>
<dbReference type="PRINTS" id="PR01590">
    <property type="entry name" value="HTHFIS"/>
</dbReference>
<dbReference type="RefSeq" id="WP_231927604.1">
    <property type="nucleotide sequence ID" value="NZ_CALJDE010000041.1"/>
</dbReference>
<keyword evidence="4" id="KW-0238">DNA-binding</keyword>
<dbReference type="InterPro" id="IPR003018">
    <property type="entry name" value="GAF"/>
</dbReference>
<evidence type="ECO:0000256" key="1">
    <source>
        <dbReference type="ARBA" id="ARBA00022741"/>
    </source>
</evidence>
<sequence length="555" mass="61353">MKRHHETPLTDPDAPDREGTVPCAAPVPPPHRQRVRETDSGLRLLFDLSQVIDHSRDIGHSLEAALSLMAKHLHMMRGMITLVSPHTGEIRIEVAHGLNPAEQRRGHYALGEGVTGRVIQSGQPMVVSNVSASPIFLNRTRSRDLQKDTIAFICVPIKFEDEVLGALSVDRVFADAVTLEEDEHILTIIASMIAHVARARQNVMDERVAAIEENMRLRNALSAPLRPHGFVGNSDAMRLVYEQISQVAPSTTTVLLYGESGTGKELAAHAIHSAGKRNKGPFISLNCAALPENLIESELFGHEKGAFTGASGMRKGRFELADGGTLFLDEVGELSLLTQAKLLRVLQERCFERLGGTESLTVDVRIITATNRDLSRMVEEGTFRRDLYYRLNVFPIHMPPLRERQNDIQPLAAYFADKYAAANGRTGIRISLAVMDMLQRYAWPGNIRELENVMERAVLLVGPEGLILPQHLPRELHSTHCPFGAAAHKAAADPHAAPGSLQDRLDELERACITDALARHKGHVGHAAQALGLTERVMALRMKKHGISYKEFRQH</sequence>
<dbReference type="Pfam" id="PF02954">
    <property type="entry name" value="HTH_8"/>
    <property type="match status" value="1"/>
</dbReference>
<evidence type="ECO:0000256" key="2">
    <source>
        <dbReference type="ARBA" id="ARBA00022840"/>
    </source>
</evidence>
<evidence type="ECO:0000256" key="6">
    <source>
        <dbReference type="SAM" id="MobiDB-lite"/>
    </source>
</evidence>
<dbReference type="SUPFAM" id="SSF55781">
    <property type="entry name" value="GAF domain-like"/>
    <property type="match status" value="1"/>
</dbReference>
<dbReference type="Gene3D" id="1.10.10.60">
    <property type="entry name" value="Homeodomain-like"/>
    <property type="match status" value="1"/>
</dbReference>
<protein>
    <submittedName>
        <fullName evidence="8">Two component, sigma54 specific, transcriptional regulator, Fis family</fullName>
    </submittedName>
</protein>
<dbReference type="InterPro" id="IPR058031">
    <property type="entry name" value="AAA_lid_NorR"/>
</dbReference>
<name>A0A1K1LFM0_9BACT</name>
<evidence type="ECO:0000259" key="7">
    <source>
        <dbReference type="PROSITE" id="PS50045"/>
    </source>
</evidence>
<dbReference type="SUPFAM" id="SSF52540">
    <property type="entry name" value="P-loop containing nucleoside triphosphate hydrolases"/>
    <property type="match status" value="1"/>
</dbReference>
<dbReference type="Gene3D" id="3.40.50.300">
    <property type="entry name" value="P-loop containing nucleotide triphosphate hydrolases"/>
    <property type="match status" value="1"/>
</dbReference>
<dbReference type="GO" id="GO:0043565">
    <property type="term" value="F:sequence-specific DNA binding"/>
    <property type="evidence" value="ECO:0007669"/>
    <property type="project" value="InterPro"/>
</dbReference>
<evidence type="ECO:0000313" key="9">
    <source>
        <dbReference type="Proteomes" id="UP000186323"/>
    </source>
</evidence>
<evidence type="ECO:0000256" key="5">
    <source>
        <dbReference type="ARBA" id="ARBA00023163"/>
    </source>
</evidence>
<gene>
    <name evidence="8" type="ORF">DESPIGER_0347</name>
</gene>